<dbReference type="PANTHER" id="PTHR42715:SF3">
    <property type="entry name" value="BETA-GLUCOSIDASE B-RELATED"/>
    <property type="match status" value="1"/>
</dbReference>
<dbReference type="Pfam" id="PF00933">
    <property type="entry name" value="Glyco_hydro_3"/>
    <property type="match status" value="1"/>
</dbReference>
<dbReference type="RefSeq" id="WP_377937568.1">
    <property type="nucleotide sequence ID" value="NZ_JBHTHQ010000006.1"/>
</dbReference>
<dbReference type="InterPro" id="IPR036881">
    <property type="entry name" value="Glyco_hydro_3_C_sf"/>
</dbReference>
<dbReference type="Proteomes" id="UP001597036">
    <property type="component" value="Unassembled WGS sequence"/>
</dbReference>
<dbReference type="PANTHER" id="PTHR42715">
    <property type="entry name" value="BETA-GLUCOSIDASE"/>
    <property type="match status" value="1"/>
</dbReference>
<dbReference type="Gene3D" id="2.60.40.10">
    <property type="entry name" value="Immunoglobulins"/>
    <property type="match status" value="1"/>
</dbReference>
<name>A0ABW2Y4H1_9BIFI</name>
<dbReference type="Gene3D" id="3.20.20.300">
    <property type="entry name" value="Glycoside hydrolase, family 3, N-terminal domain"/>
    <property type="match status" value="1"/>
</dbReference>
<keyword evidence="5" id="KW-1185">Reference proteome</keyword>
<dbReference type="Gene3D" id="3.40.50.1700">
    <property type="entry name" value="Glycoside hydrolase family 3 C-terminal domain"/>
    <property type="match status" value="1"/>
</dbReference>
<keyword evidence="2" id="KW-0378">Hydrolase</keyword>
<gene>
    <name evidence="4" type="ORF">ACFQY8_00460</name>
</gene>
<dbReference type="SUPFAM" id="SSF51445">
    <property type="entry name" value="(Trans)glycosidases"/>
    <property type="match status" value="1"/>
</dbReference>
<organism evidence="4 5">
    <name type="scientific">Alloscardovia venturai</name>
    <dbReference type="NCBI Taxonomy" id="1769421"/>
    <lineage>
        <taxon>Bacteria</taxon>
        <taxon>Bacillati</taxon>
        <taxon>Actinomycetota</taxon>
        <taxon>Actinomycetes</taxon>
        <taxon>Bifidobacteriales</taxon>
        <taxon>Bifidobacteriaceae</taxon>
        <taxon>Alloscardovia</taxon>
    </lineage>
</organism>
<protein>
    <submittedName>
        <fullName evidence="4">Beta-glucosidase</fullName>
    </submittedName>
</protein>
<dbReference type="InterPro" id="IPR013783">
    <property type="entry name" value="Ig-like_fold"/>
</dbReference>
<dbReference type="InterPro" id="IPR026891">
    <property type="entry name" value="Fn3-like"/>
</dbReference>
<evidence type="ECO:0000256" key="1">
    <source>
        <dbReference type="ARBA" id="ARBA00005336"/>
    </source>
</evidence>
<reference evidence="5" key="1">
    <citation type="journal article" date="2019" name="Int. J. Syst. Evol. Microbiol.">
        <title>The Global Catalogue of Microorganisms (GCM) 10K type strain sequencing project: providing services to taxonomists for standard genome sequencing and annotation.</title>
        <authorList>
            <consortium name="The Broad Institute Genomics Platform"/>
            <consortium name="The Broad Institute Genome Sequencing Center for Infectious Disease"/>
            <person name="Wu L."/>
            <person name="Ma J."/>
        </authorList>
    </citation>
    <scope>NUCLEOTIDE SEQUENCE [LARGE SCALE GENOMIC DNA]</scope>
    <source>
        <strain evidence="5">CCM 8604</strain>
    </source>
</reference>
<dbReference type="SUPFAM" id="SSF52279">
    <property type="entry name" value="Beta-D-glucan exohydrolase, C-terminal domain"/>
    <property type="match status" value="1"/>
</dbReference>
<dbReference type="Pfam" id="PF01915">
    <property type="entry name" value="Glyco_hydro_3_C"/>
    <property type="match status" value="1"/>
</dbReference>
<comment type="caution">
    <text evidence="4">The sequence shown here is derived from an EMBL/GenBank/DDBJ whole genome shotgun (WGS) entry which is preliminary data.</text>
</comment>
<dbReference type="Pfam" id="PF14310">
    <property type="entry name" value="Fn3-like"/>
    <property type="match status" value="1"/>
</dbReference>
<accession>A0ABW2Y4H1</accession>
<evidence type="ECO:0000259" key="3">
    <source>
        <dbReference type="SMART" id="SM01217"/>
    </source>
</evidence>
<evidence type="ECO:0000256" key="2">
    <source>
        <dbReference type="ARBA" id="ARBA00022801"/>
    </source>
</evidence>
<dbReference type="SMART" id="SM01217">
    <property type="entry name" value="Fn3_like"/>
    <property type="match status" value="1"/>
</dbReference>
<dbReference type="PRINTS" id="PR00133">
    <property type="entry name" value="GLHYDRLASE3"/>
</dbReference>
<feature type="domain" description="Fibronectin type III-like" evidence="3">
    <location>
        <begin position="652"/>
        <end position="719"/>
    </location>
</feature>
<evidence type="ECO:0000313" key="4">
    <source>
        <dbReference type="EMBL" id="MFD0704230.1"/>
    </source>
</evidence>
<dbReference type="InterPro" id="IPR017853">
    <property type="entry name" value="GH"/>
</dbReference>
<dbReference type="InterPro" id="IPR001764">
    <property type="entry name" value="Glyco_hydro_3_N"/>
</dbReference>
<sequence length="733" mass="79758">MERDGQKTIHESAKAFANAVERVKSGADSGSEAQTLYNQLTEDERLWLLDGDVTYWVGRRAILSEGYNVRPYIMGQIERLGIPGIRFVDGPRGCVSGHGTTFPVSMARGATWDTALEERVGKAIGEEVRYNGGTYFGGVCINLPRHPAWGRAQESYSDNPLILGEMGAAITRGVKPYAMACVKHFACNSMENSRFQVNVTVDEATLHEDYLPHFKKVIDNGAEGVMSAYNMVNGEYCGENEYLLTQVLREDWGFDGIVGSDFVWGLRNPAKSVKAGLNIEEPFRQQRAEHLKTQIANGELDWDDVRKVGVNTIATELRYYAQRLEQEDSAFIKPACKPHTDLAREVAERSMVLLTNKNNVLPLSAGTTTITVAGKLAALKNTGDDGSSNVRAPYVVTALEGITAKFGKNNVTDATVLAADEAAENAANTDIAIVVVGYTANDEGEYLKPSMDPSMLALLPTPKNDDEQKMIDAVNRSIQAGQSTFGSDAVGGDRQSVRLHDEDVELIKKVSAANPRTIVVMVSAGEVLVDDWIDVPAVTLVGWYSGMEGGNALANVLAGDANPSGRLPFAIARSEADLPEFDSAAHAVMYTRWYGQRLIQKNGNTALFPLGYGLSYSNFTYEDFAVRDAHRESALATAQVTVHNTSDVDGIQVVQVYATRLDGERTGERELVGFATVRVAAHSSVGATVNLDLSRIGTWNVDKREIVVSGGNVRFEVASFWGDEEALSMEIAL</sequence>
<dbReference type="InterPro" id="IPR050288">
    <property type="entry name" value="Cellulose_deg_GH3"/>
</dbReference>
<proteinExistence type="inferred from homology"/>
<evidence type="ECO:0000313" key="5">
    <source>
        <dbReference type="Proteomes" id="UP001597036"/>
    </source>
</evidence>
<dbReference type="InterPro" id="IPR036962">
    <property type="entry name" value="Glyco_hydro_3_N_sf"/>
</dbReference>
<comment type="similarity">
    <text evidence="1">Belongs to the glycosyl hydrolase 3 family.</text>
</comment>
<dbReference type="EMBL" id="JBHTHQ010000006">
    <property type="protein sequence ID" value="MFD0704230.1"/>
    <property type="molecule type" value="Genomic_DNA"/>
</dbReference>
<dbReference type="InterPro" id="IPR002772">
    <property type="entry name" value="Glyco_hydro_3_C"/>
</dbReference>